<dbReference type="GO" id="GO:0005524">
    <property type="term" value="F:ATP binding"/>
    <property type="evidence" value="ECO:0007669"/>
    <property type="project" value="InterPro"/>
</dbReference>
<reference evidence="2" key="1">
    <citation type="submission" date="2021-04" db="EMBL/GenBank/DDBJ databases">
        <title>Complete genome sequence for Sulfitobacter sp. strain JK7-1.</title>
        <authorList>
            <person name="Park S.-J."/>
        </authorList>
    </citation>
    <scope>NUCLEOTIDE SEQUENCE</scope>
    <source>
        <strain evidence="2">JK7-1</strain>
    </source>
</reference>
<dbReference type="KEGG" id="sual:KDD17_18110"/>
<dbReference type="Gene3D" id="3.40.50.300">
    <property type="entry name" value="P-loop containing nucleotide triphosphate hydrolases"/>
    <property type="match status" value="1"/>
</dbReference>
<dbReference type="AlphaFoldDB" id="A0A975JH08"/>
<dbReference type="InterPro" id="IPR011704">
    <property type="entry name" value="ATPase_dyneun-rel_AAA"/>
</dbReference>
<dbReference type="SMART" id="SM00382">
    <property type="entry name" value="AAA"/>
    <property type="match status" value="1"/>
</dbReference>
<dbReference type="InterPro" id="IPR003593">
    <property type="entry name" value="AAA+_ATPase"/>
</dbReference>
<evidence type="ECO:0000259" key="1">
    <source>
        <dbReference type="SMART" id="SM00382"/>
    </source>
</evidence>
<dbReference type="InterPro" id="IPR052934">
    <property type="entry name" value="Methyl-DNA_Rec/Restrict_Enz"/>
</dbReference>
<dbReference type="GO" id="GO:0016887">
    <property type="term" value="F:ATP hydrolysis activity"/>
    <property type="evidence" value="ECO:0007669"/>
    <property type="project" value="InterPro"/>
</dbReference>
<dbReference type="Pfam" id="PF07728">
    <property type="entry name" value="AAA_5"/>
    <property type="match status" value="1"/>
</dbReference>
<keyword evidence="3" id="KW-1185">Reference proteome</keyword>
<dbReference type="PANTHER" id="PTHR37291">
    <property type="entry name" value="5-METHYLCYTOSINE-SPECIFIC RESTRICTION ENZYME B"/>
    <property type="match status" value="1"/>
</dbReference>
<dbReference type="Proteomes" id="UP000683291">
    <property type="component" value="Chromosome pJK7-1-3"/>
</dbReference>
<gene>
    <name evidence="2" type="ORF">KDD17_18110</name>
</gene>
<dbReference type="InterPro" id="IPR027417">
    <property type="entry name" value="P-loop_NTPase"/>
</dbReference>
<dbReference type="PANTHER" id="PTHR37291:SF1">
    <property type="entry name" value="TYPE IV METHYL-DIRECTED RESTRICTION ENZYME ECOKMCRB SUBUNIT"/>
    <property type="match status" value="1"/>
</dbReference>
<sequence>MPYKDLQEAWEADRLIGLRERLKKMSEDARNGGQVYRILMPDSEKPHNRLSNWGSWLGQYGRFLAGDPPGAAEDADRIRQYVIEHYIEPAREEGNAEVDVLVRDVNGALGLKEAWPNICQALGGRIFQDLSQLPIPERIGADQSSATVFRFDIRDQPDSRNGRPFVLFDAEGSPYQPVKNHNRTSGISAFYIKPKGAKNTADDAIKTEDIQEVARAVLLEGLAARIKAISGGTVNYLTYGGNKLVRYELDPEIAKAIGVPSRGGANVGSTEANIDNMMPKTKMDPHTMNLILYGPPGTGKTFTTAAEAVRLCGETVPDDRAELMLSYQDLLAAGRIEFVTFHQSMAYEEFVEGRQPMTGSEDDDEAASSGFRLETVPGIFRRIAKRANTSKGHSVGSNAISIAGRQVFKMSIGEAKNPEDAHLFEEAIEGGYALLGFDDIDWSDEKYSDRAAIIEAYKAENDENANADARSGPVQMPFIFRNWVNQGDIVIVSKGNGMFRAIGEFVGDYEFHPRPDGGYAHRRAVRWLWVDREGVAVNEIYTRRFSMKSIYAMYDSELNVPALERYMNSGSTDGPADPEPFVLIIDEINRANISKVFGELITLLEPDKRLGQTNALTVRLPYSGDEFGVPSNLHILGTMNTADRSIALLDTALRRRFTFREMMPDPSVLDGSIEKCGIDLPRLLTTINERIEYLYDREHQIGHAYFTGCNSLADVDQVMRHKVIPLLAEYFFEDWDKIAAVLGDLKPHESAILGNFLNRSVLKAPPGLEDGDALPRFRWELRSESEGFDYTMLIGE</sequence>
<accession>A0A975JH08</accession>
<dbReference type="REBASE" id="485653">
    <property type="entry name" value="SspJK71McrBCP"/>
</dbReference>
<dbReference type="EMBL" id="CP073584">
    <property type="protein sequence ID" value="QUJ78369.1"/>
    <property type="molecule type" value="Genomic_DNA"/>
</dbReference>
<proteinExistence type="predicted"/>
<organism evidence="2 3">
    <name type="scientific">Sulfitobacter albidus</name>
    <dbReference type="NCBI Taxonomy" id="2829501"/>
    <lineage>
        <taxon>Bacteria</taxon>
        <taxon>Pseudomonadati</taxon>
        <taxon>Pseudomonadota</taxon>
        <taxon>Alphaproteobacteria</taxon>
        <taxon>Rhodobacterales</taxon>
        <taxon>Roseobacteraceae</taxon>
        <taxon>Sulfitobacter</taxon>
    </lineage>
</organism>
<evidence type="ECO:0000313" key="2">
    <source>
        <dbReference type="EMBL" id="QUJ78369.1"/>
    </source>
</evidence>
<dbReference type="SUPFAM" id="SSF52540">
    <property type="entry name" value="P-loop containing nucleoside triphosphate hydrolases"/>
    <property type="match status" value="2"/>
</dbReference>
<name>A0A975JH08_9RHOB</name>
<evidence type="ECO:0000313" key="3">
    <source>
        <dbReference type="Proteomes" id="UP000683291"/>
    </source>
</evidence>
<feature type="domain" description="AAA+ ATPase" evidence="1">
    <location>
        <begin position="286"/>
        <end position="667"/>
    </location>
</feature>
<protein>
    <submittedName>
        <fullName evidence="2">AAA family ATPase</fullName>
    </submittedName>
</protein>